<dbReference type="OrthoDB" id="1072226at2759"/>
<proteinExistence type="inferred from homology"/>
<evidence type="ECO:0000313" key="6">
    <source>
        <dbReference type="Proteomes" id="UP000187203"/>
    </source>
</evidence>
<evidence type="ECO:0000256" key="1">
    <source>
        <dbReference type="ARBA" id="ARBA00007447"/>
    </source>
</evidence>
<evidence type="ECO:0000256" key="3">
    <source>
        <dbReference type="ARBA" id="ARBA00022801"/>
    </source>
</evidence>
<name>A0A1R3J751_9ROSI</name>
<comment type="caution">
    <text evidence="5">The sequence shown here is derived from an EMBL/GenBank/DDBJ whole genome shotgun (WGS) entry which is preliminary data.</text>
</comment>
<dbReference type="GO" id="GO:0005576">
    <property type="term" value="C:extracellular region"/>
    <property type="evidence" value="ECO:0007669"/>
    <property type="project" value="TreeGrafter"/>
</dbReference>
<dbReference type="InterPro" id="IPR032861">
    <property type="entry name" value="TAXi_N"/>
</dbReference>
<dbReference type="InterPro" id="IPR021109">
    <property type="entry name" value="Peptidase_aspartic_dom_sf"/>
</dbReference>
<feature type="domain" description="Peptidase A1" evidence="4">
    <location>
        <begin position="25"/>
        <end position="379"/>
    </location>
</feature>
<dbReference type="InterPro" id="IPR033121">
    <property type="entry name" value="PEPTIDASE_A1"/>
</dbReference>
<keyword evidence="3" id="KW-0378">Hydrolase</keyword>
<dbReference type="SUPFAM" id="SSF50630">
    <property type="entry name" value="Acid proteases"/>
    <property type="match status" value="1"/>
</dbReference>
<dbReference type="GO" id="GO:0006508">
    <property type="term" value="P:proteolysis"/>
    <property type="evidence" value="ECO:0007669"/>
    <property type="project" value="UniProtKB-KW"/>
</dbReference>
<comment type="similarity">
    <text evidence="1">Belongs to the peptidase A1 family.</text>
</comment>
<keyword evidence="2" id="KW-0645">Protease</keyword>
<evidence type="ECO:0000256" key="2">
    <source>
        <dbReference type="ARBA" id="ARBA00022670"/>
    </source>
</evidence>
<dbReference type="PANTHER" id="PTHR47967:SF128">
    <property type="entry name" value="ASPARTIC PROTEINASE CDR1-LIKE"/>
    <property type="match status" value="1"/>
</dbReference>
<dbReference type="GO" id="GO:0008233">
    <property type="term" value="F:peptidase activity"/>
    <property type="evidence" value="ECO:0007669"/>
    <property type="project" value="UniProtKB-KW"/>
</dbReference>
<dbReference type="InterPro" id="IPR032799">
    <property type="entry name" value="TAXi_C"/>
</dbReference>
<dbReference type="Gene3D" id="2.40.70.10">
    <property type="entry name" value="Acid Proteases"/>
    <property type="match status" value="2"/>
</dbReference>
<keyword evidence="6" id="KW-1185">Reference proteome</keyword>
<dbReference type="InterPro" id="IPR051708">
    <property type="entry name" value="Plant_Aspart_Prot_A1"/>
</dbReference>
<dbReference type="Pfam" id="PF14541">
    <property type="entry name" value="TAXi_C"/>
    <property type="match status" value="1"/>
</dbReference>
<sequence>MDPNISSPSSVGFSLQNIHPARLSAFLEIYIGTPPQKLQMFVDTSSPLTWVECMSCAIRTCMVDDEADFQFNEERSTTHTLIDSNTDICNDLSFENSIFERAGKCEFNLTYADGDWSSGLISTDVFSAFKVYNATTSVPTPILNNFIFGCSQDSRMNHGDFDEIHGILALLPTPKGFLRQVGVNKFSHCFYPYSRGRWHNFLHFGNQAQLLGNSFDIVPAKSFQLLGRYSLALYGISVGGKALPLPDEFLNGTQSRGTLFLDTGTPYTHLYGDAFYRLAEELQIQIGNIYPSRGGSLCYENIWIKDIRDIESLPKITFHFKDFDFEIQNIGLYIVYPWSDMIGLHITRTTRPSSNIIGLTALMNHNIGYHIDYKKIYIQRQDCMPPDN</sequence>
<dbReference type="Proteomes" id="UP000187203">
    <property type="component" value="Unassembled WGS sequence"/>
</dbReference>
<organism evidence="5 6">
    <name type="scientific">Corchorus olitorius</name>
    <dbReference type="NCBI Taxonomy" id="93759"/>
    <lineage>
        <taxon>Eukaryota</taxon>
        <taxon>Viridiplantae</taxon>
        <taxon>Streptophyta</taxon>
        <taxon>Embryophyta</taxon>
        <taxon>Tracheophyta</taxon>
        <taxon>Spermatophyta</taxon>
        <taxon>Magnoliopsida</taxon>
        <taxon>eudicotyledons</taxon>
        <taxon>Gunneridae</taxon>
        <taxon>Pentapetalae</taxon>
        <taxon>rosids</taxon>
        <taxon>malvids</taxon>
        <taxon>Malvales</taxon>
        <taxon>Malvaceae</taxon>
        <taxon>Grewioideae</taxon>
        <taxon>Apeibeae</taxon>
        <taxon>Corchorus</taxon>
    </lineage>
</organism>
<gene>
    <name evidence="5" type="ORF">COLO4_18993</name>
</gene>
<evidence type="ECO:0000313" key="5">
    <source>
        <dbReference type="EMBL" id="OMO90630.1"/>
    </source>
</evidence>
<dbReference type="PROSITE" id="PS51767">
    <property type="entry name" value="PEPTIDASE_A1"/>
    <property type="match status" value="1"/>
</dbReference>
<protein>
    <submittedName>
        <fullName evidence="5">Peptidase A1</fullName>
    </submittedName>
</protein>
<accession>A0A1R3J751</accession>
<evidence type="ECO:0000259" key="4">
    <source>
        <dbReference type="PROSITE" id="PS51767"/>
    </source>
</evidence>
<dbReference type="AlphaFoldDB" id="A0A1R3J751"/>
<reference evidence="6" key="1">
    <citation type="submission" date="2013-09" db="EMBL/GenBank/DDBJ databases">
        <title>Corchorus olitorius genome sequencing.</title>
        <authorList>
            <person name="Alam M."/>
            <person name="Haque M.S."/>
            <person name="Islam M.S."/>
            <person name="Emdad E.M."/>
            <person name="Islam M.M."/>
            <person name="Ahmed B."/>
            <person name="Halim A."/>
            <person name="Hossen Q.M.M."/>
            <person name="Hossain M.Z."/>
            <person name="Ahmed R."/>
            <person name="Khan M.M."/>
            <person name="Islam R."/>
            <person name="Rashid M.M."/>
            <person name="Khan S.A."/>
            <person name="Rahman M.S."/>
            <person name="Alam M."/>
            <person name="Yahiya A.S."/>
            <person name="Khan M.S."/>
            <person name="Azam M.S."/>
            <person name="Haque T."/>
            <person name="Lashkar M.Z.H."/>
            <person name="Akhand A.I."/>
            <person name="Morshed G."/>
            <person name="Roy S."/>
            <person name="Uddin K.S."/>
            <person name="Rabeya T."/>
            <person name="Hossain A.S."/>
            <person name="Chowdhury A."/>
            <person name="Snigdha A.R."/>
            <person name="Mortoza M.S."/>
            <person name="Matin S.A."/>
            <person name="Hoque S.M.E."/>
            <person name="Islam M.K."/>
            <person name="Roy D.K."/>
            <person name="Haider R."/>
            <person name="Moosa M.M."/>
            <person name="Elias S.M."/>
            <person name="Hasan A.M."/>
            <person name="Jahan S."/>
            <person name="Shafiuddin M."/>
            <person name="Mahmood N."/>
            <person name="Shommy N.S."/>
        </authorList>
    </citation>
    <scope>NUCLEOTIDE SEQUENCE [LARGE SCALE GENOMIC DNA]</scope>
    <source>
        <strain evidence="6">cv. O-4</strain>
    </source>
</reference>
<dbReference type="Pfam" id="PF14543">
    <property type="entry name" value="TAXi_N"/>
    <property type="match status" value="1"/>
</dbReference>
<dbReference type="EMBL" id="AWUE01016539">
    <property type="protein sequence ID" value="OMO90630.1"/>
    <property type="molecule type" value="Genomic_DNA"/>
</dbReference>
<dbReference type="PANTHER" id="PTHR47967">
    <property type="entry name" value="OS07G0603500 PROTEIN-RELATED"/>
    <property type="match status" value="1"/>
</dbReference>